<organism evidence="1">
    <name type="scientific">bioreactor metagenome</name>
    <dbReference type="NCBI Taxonomy" id="1076179"/>
    <lineage>
        <taxon>unclassified sequences</taxon>
        <taxon>metagenomes</taxon>
        <taxon>ecological metagenomes</taxon>
    </lineage>
</organism>
<protein>
    <submittedName>
        <fullName evidence="1">Uncharacterized protein</fullName>
    </submittedName>
</protein>
<accession>A0A644YTU5</accession>
<name>A0A644YTU5_9ZZZZ</name>
<evidence type="ECO:0000313" key="1">
    <source>
        <dbReference type="EMBL" id="MPM31982.1"/>
    </source>
</evidence>
<gene>
    <name evidence="1" type="ORF">SDC9_78539</name>
</gene>
<dbReference type="EMBL" id="VSSQ01006231">
    <property type="protein sequence ID" value="MPM31982.1"/>
    <property type="molecule type" value="Genomic_DNA"/>
</dbReference>
<proteinExistence type="predicted"/>
<reference evidence="1" key="1">
    <citation type="submission" date="2019-08" db="EMBL/GenBank/DDBJ databases">
        <authorList>
            <person name="Kucharzyk K."/>
            <person name="Murdoch R.W."/>
            <person name="Higgins S."/>
            <person name="Loffler F."/>
        </authorList>
    </citation>
    <scope>NUCLEOTIDE SEQUENCE</scope>
</reference>
<dbReference type="AlphaFoldDB" id="A0A644YTU5"/>
<sequence>MRNIPLFIFLVEIVYFTYWGWYNSTNHSACNDVCAFRDNARPIDMQRKEINSIVGRRFRTTLVFDDGFRYITHRTNINRHIFTYSISVMPSDNIDILQEGIKAHDAFMKKKGY</sequence>
<comment type="caution">
    <text evidence="1">The sequence shown here is derived from an EMBL/GenBank/DDBJ whole genome shotgun (WGS) entry which is preliminary data.</text>
</comment>